<evidence type="ECO:0000256" key="1">
    <source>
        <dbReference type="SAM" id="MobiDB-lite"/>
    </source>
</evidence>
<organism evidence="2 3">
    <name type="scientific">Globodera rostochiensis</name>
    <name type="common">Golden nematode worm</name>
    <name type="synonym">Heterodera rostochiensis</name>
    <dbReference type="NCBI Taxonomy" id="31243"/>
    <lineage>
        <taxon>Eukaryota</taxon>
        <taxon>Metazoa</taxon>
        <taxon>Ecdysozoa</taxon>
        <taxon>Nematoda</taxon>
        <taxon>Chromadorea</taxon>
        <taxon>Rhabditida</taxon>
        <taxon>Tylenchina</taxon>
        <taxon>Tylenchomorpha</taxon>
        <taxon>Tylenchoidea</taxon>
        <taxon>Heteroderidae</taxon>
        <taxon>Heteroderinae</taxon>
        <taxon>Globodera</taxon>
    </lineage>
</organism>
<dbReference type="WBParaSite" id="Gr19_v10_g2897.t1">
    <property type="protein sequence ID" value="Gr19_v10_g2897.t1"/>
    <property type="gene ID" value="Gr19_v10_g2897"/>
</dbReference>
<name>A0A914HND1_GLORO</name>
<feature type="compositionally biased region" description="Low complexity" evidence="1">
    <location>
        <begin position="57"/>
        <end position="69"/>
    </location>
</feature>
<accession>A0A914HND1</accession>
<feature type="compositionally biased region" description="Low complexity" evidence="1">
    <location>
        <begin position="249"/>
        <end position="261"/>
    </location>
</feature>
<evidence type="ECO:0000313" key="3">
    <source>
        <dbReference type="WBParaSite" id="Gr19_v10_g2897.t1"/>
    </source>
</evidence>
<evidence type="ECO:0000313" key="2">
    <source>
        <dbReference type="Proteomes" id="UP000887572"/>
    </source>
</evidence>
<protein>
    <submittedName>
        <fullName evidence="3">Ubiquitin-like domain-containing protein</fullName>
    </submittedName>
</protein>
<proteinExistence type="predicted"/>
<feature type="region of interest" description="Disordered" evidence="1">
    <location>
        <begin position="240"/>
        <end position="279"/>
    </location>
</feature>
<dbReference type="AlphaFoldDB" id="A0A914HND1"/>
<reference evidence="3" key="1">
    <citation type="submission" date="2022-11" db="UniProtKB">
        <authorList>
            <consortium name="WormBaseParasite"/>
        </authorList>
    </citation>
    <scope>IDENTIFICATION</scope>
</reference>
<dbReference type="Proteomes" id="UP000887572">
    <property type="component" value="Unplaced"/>
</dbReference>
<keyword evidence="2" id="KW-1185">Reference proteome</keyword>
<feature type="region of interest" description="Disordered" evidence="1">
    <location>
        <begin position="52"/>
        <end position="87"/>
    </location>
</feature>
<sequence length="424" mass="46721">MFQIFWFGSFIAWLLFGVSRSSWLLLRLAIVDVHSNSVAYYKPKPDWGKLDSKVENSSKSTAQSTTAASRRGETPGSGRSPRVTRLGGVSRAPAPRILARSPPSGAPFLSSVAKVVFFHRAGHRFTVRVMHCNEIILCAATVTVSQSMVAQIEQKLGFAVEDQRLLKSGQRLSSMFKFCQDTVVELFLFQTGGMEEWTVNVGLAPLTMPLDCCVGFYQGSYSYENSGRYRGHYKPKPDWGKLDSKVENSSKSTAQSTTAASRRGETPGSGRSPRVTRLGGVSRAPAPRILARSPPSGAPFLSSVAKVVFFHRAGHRFTVRVMHCNEIILCAATVTVSQSMVAQIEQKLGFAVEDQRLLKSGQRLSSMFKFCQDTVVELFLFQTGGMEEWTVNVGLAPLTMPLDCCVGFYQGSYSYENSGRYRGH</sequence>